<evidence type="ECO:0000256" key="1">
    <source>
        <dbReference type="SAM" id="Phobius"/>
    </source>
</evidence>
<keyword evidence="1" id="KW-0472">Membrane</keyword>
<feature type="transmembrane region" description="Helical" evidence="1">
    <location>
        <begin position="40"/>
        <end position="64"/>
    </location>
</feature>
<proteinExistence type="predicted"/>
<keyword evidence="1" id="KW-1133">Transmembrane helix</keyword>
<feature type="transmembrane region" description="Helical" evidence="1">
    <location>
        <begin position="12"/>
        <end position="34"/>
    </location>
</feature>
<accession>A0ABS4L9M6</accession>
<organism evidence="2 3">
    <name type="scientific">Streptomyces avidinii</name>
    <dbReference type="NCBI Taxonomy" id="1895"/>
    <lineage>
        <taxon>Bacteria</taxon>
        <taxon>Bacillati</taxon>
        <taxon>Actinomycetota</taxon>
        <taxon>Actinomycetes</taxon>
        <taxon>Kitasatosporales</taxon>
        <taxon>Streptomycetaceae</taxon>
        <taxon>Streptomyces</taxon>
    </lineage>
</organism>
<dbReference type="RefSeq" id="WP_189970669.1">
    <property type="nucleotide sequence ID" value="NZ_BMVL01000007.1"/>
</dbReference>
<evidence type="ECO:0000313" key="2">
    <source>
        <dbReference type="EMBL" id="MBP2038809.1"/>
    </source>
</evidence>
<dbReference type="EMBL" id="JAGGLQ010000009">
    <property type="protein sequence ID" value="MBP2038809.1"/>
    <property type="molecule type" value="Genomic_DNA"/>
</dbReference>
<gene>
    <name evidence="2" type="ORF">J2Z77_004622</name>
</gene>
<evidence type="ECO:0000313" key="3">
    <source>
        <dbReference type="Proteomes" id="UP001519310"/>
    </source>
</evidence>
<keyword evidence="1" id="KW-0812">Transmembrane</keyword>
<keyword evidence="3" id="KW-1185">Reference proteome</keyword>
<dbReference type="Proteomes" id="UP001519310">
    <property type="component" value="Unassembled WGS sequence"/>
</dbReference>
<comment type="caution">
    <text evidence="2">The sequence shown here is derived from an EMBL/GenBank/DDBJ whole genome shotgun (WGS) entry which is preliminary data.</text>
</comment>
<sequence length="74" mass="7322">MSINTATGRGVWLAIILLASACFAMGAGFVLSVVGVEPKLVLGGAGATFLGLATLGLGAFRFVAEGPQNGPSVE</sequence>
<protein>
    <submittedName>
        <fullName evidence="2">Uncharacterized protein</fullName>
    </submittedName>
</protein>
<reference evidence="2 3" key="1">
    <citation type="submission" date="2021-03" db="EMBL/GenBank/DDBJ databases">
        <title>Genomic Encyclopedia of Type Strains, Phase IV (KMG-IV): sequencing the most valuable type-strain genomes for metagenomic binning, comparative biology and taxonomic classification.</title>
        <authorList>
            <person name="Goeker M."/>
        </authorList>
    </citation>
    <scope>NUCLEOTIDE SEQUENCE [LARGE SCALE GENOMIC DNA]</scope>
    <source>
        <strain evidence="2 3">DSM 40526</strain>
    </source>
</reference>
<name>A0ABS4L9M6_STRAV</name>